<accession>A0AAE1DKH9</accession>
<dbReference type="EMBL" id="JAWDGP010003503">
    <property type="protein sequence ID" value="KAK3773822.1"/>
    <property type="molecule type" value="Genomic_DNA"/>
</dbReference>
<keyword evidence="2" id="KW-1185">Reference proteome</keyword>
<name>A0AAE1DKH9_9GAST</name>
<evidence type="ECO:0000313" key="1">
    <source>
        <dbReference type="EMBL" id="KAK3773822.1"/>
    </source>
</evidence>
<proteinExistence type="predicted"/>
<organism evidence="1 2">
    <name type="scientific">Elysia crispata</name>
    <name type="common">lettuce slug</name>
    <dbReference type="NCBI Taxonomy" id="231223"/>
    <lineage>
        <taxon>Eukaryota</taxon>
        <taxon>Metazoa</taxon>
        <taxon>Spiralia</taxon>
        <taxon>Lophotrochozoa</taxon>
        <taxon>Mollusca</taxon>
        <taxon>Gastropoda</taxon>
        <taxon>Heterobranchia</taxon>
        <taxon>Euthyneura</taxon>
        <taxon>Panpulmonata</taxon>
        <taxon>Sacoglossa</taxon>
        <taxon>Placobranchoidea</taxon>
        <taxon>Plakobranchidae</taxon>
        <taxon>Elysia</taxon>
    </lineage>
</organism>
<evidence type="ECO:0000313" key="2">
    <source>
        <dbReference type="Proteomes" id="UP001283361"/>
    </source>
</evidence>
<dbReference type="AlphaFoldDB" id="A0AAE1DKH9"/>
<protein>
    <submittedName>
        <fullName evidence="1">Uncharacterized protein</fullName>
    </submittedName>
</protein>
<gene>
    <name evidence="1" type="ORF">RRG08_009769</name>
</gene>
<reference evidence="1" key="1">
    <citation type="journal article" date="2023" name="G3 (Bethesda)">
        <title>A reference genome for the long-term kleptoplast-retaining sea slug Elysia crispata morphotype clarki.</title>
        <authorList>
            <person name="Eastman K.E."/>
            <person name="Pendleton A.L."/>
            <person name="Shaikh M.A."/>
            <person name="Suttiyut T."/>
            <person name="Ogas R."/>
            <person name="Tomko P."/>
            <person name="Gavelis G."/>
            <person name="Widhalm J.R."/>
            <person name="Wisecaver J.H."/>
        </authorList>
    </citation>
    <scope>NUCLEOTIDE SEQUENCE</scope>
    <source>
        <strain evidence="1">ECLA1</strain>
    </source>
</reference>
<dbReference type="Proteomes" id="UP001283361">
    <property type="component" value="Unassembled WGS sequence"/>
</dbReference>
<sequence>MRSPCQGSGSREKETWSLAQRHRAFPIGRRDGRHTTLMTLRGGKTDLIYDFCLPLLTSACPDCWFTSPWCIH</sequence>
<comment type="caution">
    <text evidence="1">The sequence shown here is derived from an EMBL/GenBank/DDBJ whole genome shotgun (WGS) entry which is preliminary data.</text>
</comment>